<dbReference type="InterPro" id="IPR002933">
    <property type="entry name" value="Peptidase_M20"/>
</dbReference>
<evidence type="ECO:0000313" key="5">
    <source>
        <dbReference type="EMBL" id="PDT46614.1"/>
    </source>
</evidence>
<feature type="signal peptide" evidence="3">
    <location>
        <begin position="1"/>
        <end position="24"/>
    </location>
</feature>
<organism evidence="5 6">
    <name type="scientific">Rhizobium fredii</name>
    <name type="common">Sinorhizobium fredii</name>
    <dbReference type="NCBI Taxonomy" id="380"/>
    <lineage>
        <taxon>Bacteria</taxon>
        <taxon>Pseudomonadati</taxon>
        <taxon>Pseudomonadota</taxon>
        <taxon>Alphaproteobacteria</taxon>
        <taxon>Hyphomicrobiales</taxon>
        <taxon>Rhizobiaceae</taxon>
        <taxon>Sinorhizobium/Ensifer group</taxon>
        <taxon>Sinorhizobium</taxon>
    </lineage>
</organism>
<dbReference type="InterPro" id="IPR017439">
    <property type="entry name" value="Amidohydrolase"/>
</dbReference>
<reference evidence="5 6" key="1">
    <citation type="submission" date="2017-09" db="EMBL/GenBank/DDBJ databases">
        <title>Comparative genomics of rhizobia isolated from Phaseolus vulgaris in China.</title>
        <authorList>
            <person name="Tong W."/>
        </authorList>
    </citation>
    <scope>NUCLEOTIDE SEQUENCE [LARGE SCALE GENOMIC DNA]</scope>
    <source>
        <strain evidence="5 6">PCH1</strain>
    </source>
</reference>
<dbReference type="Gene3D" id="3.30.70.360">
    <property type="match status" value="1"/>
</dbReference>
<dbReference type="Pfam" id="PF07687">
    <property type="entry name" value="M20_dimer"/>
    <property type="match status" value="1"/>
</dbReference>
<evidence type="ECO:0000256" key="2">
    <source>
        <dbReference type="PIRSR" id="PIRSR005962-1"/>
    </source>
</evidence>
<keyword evidence="2" id="KW-0464">Manganese</keyword>
<evidence type="ECO:0000256" key="3">
    <source>
        <dbReference type="SAM" id="SignalP"/>
    </source>
</evidence>
<feature type="binding site" evidence="2">
    <location>
        <position position="206"/>
    </location>
    <ligand>
        <name>Mn(2+)</name>
        <dbReference type="ChEBI" id="CHEBI:29035"/>
        <label>2</label>
    </ligand>
</feature>
<dbReference type="Pfam" id="PF01546">
    <property type="entry name" value="Peptidase_M20"/>
    <property type="match status" value="1"/>
</dbReference>
<sequence length="447" mass="47595">MKMILANATALLLALQFSAGPAFADTARLDALIAQKYPELERIYKDVHANPELGFHETRTAKLLAGELEKLGFEVTVGFGVESGLVGVFKNGDGPTIMFRTELDALPMEEKTGLDYASRVQVPATQWPGNTDGSAKVFVAHSCGHDIHMASWLGAAQLLVEMKDSWRGTLLLVGEPAEEIGGGATAMLKAGLFEKFPKPDFGFAIHVNGEPAGKITVKDGAFSGNSDTFDLTFKGRGAHGSAPHLSIDPVVLGARFVNDIQAVVSREKDPREPGVITIGSFQAGTAGNIIPDQAKLKLTMRSTTPETRKLLLEAMRRVADTTAQSAKAPEPELLRIGGGAVAGTNSSRLIGDIKPVLDGAFEDIVYVPAAVQPTLGVETYPEFIESGVPSIFYWVGGNSPEQIEKAKQENKPVPSNHSPFFAPAPEVSIKTGAKVLAVSVLEKARVD</sequence>
<protein>
    <submittedName>
        <fullName evidence="5">Peptidase M20</fullName>
    </submittedName>
</protein>
<dbReference type="NCBIfam" id="TIGR01891">
    <property type="entry name" value="amidohydrolases"/>
    <property type="match status" value="1"/>
</dbReference>
<dbReference type="Proteomes" id="UP000220353">
    <property type="component" value="Unassembled WGS sequence"/>
</dbReference>
<comment type="cofactor">
    <cofactor evidence="2">
        <name>Mn(2+)</name>
        <dbReference type="ChEBI" id="CHEBI:29035"/>
    </cofactor>
    <text evidence="2">The Mn(2+) ion enhances activity.</text>
</comment>
<dbReference type="RefSeq" id="WP_097587118.1">
    <property type="nucleotide sequence ID" value="NZ_NWTC01000012.1"/>
</dbReference>
<feature type="domain" description="Peptidase M20 dimerisation" evidence="4">
    <location>
        <begin position="226"/>
        <end position="323"/>
    </location>
</feature>
<dbReference type="InterPro" id="IPR011650">
    <property type="entry name" value="Peptidase_M20_dimer"/>
</dbReference>
<dbReference type="PIRSF" id="PIRSF005962">
    <property type="entry name" value="Pept_M20D_amidohydro"/>
    <property type="match status" value="1"/>
</dbReference>
<dbReference type="InterPro" id="IPR036264">
    <property type="entry name" value="Bact_exopeptidase_dim_dom"/>
</dbReference>
<keyword evidence="1" id="KW-0378">Hydrolase</keyword>
<dbReference type="GO" id="GO:0046872">
    <property type="term" value="F:metal ion binding"/>
    <property type="evidence" value="ECO:0007669"/>
    <property type="project" value="UniProtKB-KW"/>
</dbReference>
<feature type="binding site" evidence="2">
    <location>
        <position position="143"/>
    </location>
    <ligand>
        <name>Mn(2+)</name>
        <dbReference type="ChEBI" id="CHEBI:29035"/>
        <label>2</label>
    </ligand>
</feature>
<dbReference type="PANTHER" id="PTHR11014">
    <property type="entry name" value="PEPTIDASE M20 FAMILY MEMBER"/>
    <property type="match status" value="1"/>
</dbReference>
<keyword evidence="3" id="KW-0732">Signal</keyword>
<evidence type="ECO:0000313" key="6">
    <source>
        <dbReference type="Proteomes" id="UP000220353"/>
    </source>
</evidence>
<evidence type="ECO:0000256" key="1">
    <source>
        <dbReference type="ARBA" id="ARBA00022801"/>
    </source>
</evidence>
<gene>
    <name evidence="5" type="ORF">CO661_17025</name>
</gene>
<name>A0A2A6LVM2_RHIFR</name>
<dbReference type="SUPFAM" id="SSF53187">
    <property type="entry name" value="Zn-dependent exopeptidases"/>
    <property type="match status" value="1"/>
</dbReference>
<evidence type="ECO:0000259" key="4">
    <source>
        <dbReference type="Pfam" id="PF07687"/>
    </source>
</evidence>
<keyword evidence="2" id="KW-0479">Metal-binding</keyword>
<dbReference type="GO" id="GO:0016787">
    <property type="term" value="F:hydrolase activity"/>
    <property type="evidence" value="ECO:0007669"/>
    <property type="project" value="UniProtKB-KW"/>
</dbReference>
<feature type="binding site" evidence="2">
    <location>
        <position position="417"/>
    </location>
    <ligand>
        <name>Mn(2+)</name>
        <dbReference type="ChEBI" id="CHEBI:29035"/>
        <label>2</label>
    </ligand>
</feature>
<feature type="binding site" evidence="2">
    <location>
        <position position="145"/>
    </location>
    <ligand>
        <name>Mn(2+)</name>
        <dbReference type="ChEBI" id="CHEBI:29035"/>
        <label>2</label>
    </ligand>
</feature>
<dbReference type="EMBL" id="NWTC01000012">
    <property type="protein sequence ID" value="PDT46614.1"/>
    <property type="molecule type" value="Genomic_DNA"/>
</dbReference>
<dbReference type="AlphaFoldDB" id="A0A2A6LVM2"/>
<feature type="chain" id="PRO_5012563200" evidence="3">
    <location>
        <begin position="25"/>
        <end position="447"/>
    </location>
</feature>
<comment type="caution">
    <text evidence="5">The sequence shown here is derived from an EMBL/GenBank/DDBJ whole genome shotgun (WGS) entry which is preliminary data.</text>
</comment>
<dbReference type="PANTHER" id="PTHR11014:SF63">
    <property type="entry name" value="METALLOPEPTIDASE, PUTATIVE (AFU_ORTHOLOGUE AFUA_6G09600)-RELATED"/>
    <property type="match status" value="1"/>
</dbReference>
<accession>A0A2A6LVM2</accession>
<proteinExistence type="predicted"/>
<dbReference type="Gene3D" id="3.40.630.10">
    <property type="entry name" value="Zn peptidases"/>
    <property type="match status" value="1"/>
</dbReference>
<dbReference type="SUPFAM" id="SSF55031">
    <property type="entry name" value="Bacterial exopeptidase dimerisation domain"/>
    <property type="match status" value="1"/>
</dbReference>
<feature type="binding site" evidence="2">
    <location>
        <position position="179"/>
    </location>
    <ligand>
        <name>Mn(2+)</name>
        <dbReference type="ChEBI" id="CHEBI:29035"/>
        <label>2</label>
    </ligand>
</feature>